<dbReference type="AlphaFoldDB" id="A0A9J6BPC6"/>
<comment type="caution">
    <text evidence="1">The sequence shown here is derived from an EMBL/GenBank/DDBJ whole genome shotgun (WGS) entry which is preliminary data.</text>
</comment>
<dbReference type="EMBL" id="JADBJN010000003">
    <property type="protein sequence ID" value="KAG5671729.1"/>
    <property type="molecule type" value="Genomic_DNA"/>
</dbReference>
<name>A0A9J6BPC6_POLVA</name>
<dbReference type="OrthoDB" id="8181631at2759"/>
<sequence length="73" mass="8818">MEASANPNPEHTQEVVDAIRYLQDIENKHAQFARPRFGKRGNEYLNKEYTNNYLRFLLENPEYFRQLQQQQES</sequence>
<keyword evidence="2" id="KW-1185">Reference proteome</keyword>
<protein>
    <submittedName>
        <fullName evidence="1">Uncharacterized protein</fullName>
    </submittedName>
</protein>
<organism evidence="1 2">
    <name type="scientific">Polypedilum vanderplanki</name>
    <name type="common">Sleeping chironomid midge</name>
    <dbReference type="NCBI Taxonomy" id="319348"/>
    <lineage>
        <taxon>Eukaryota</taxon>
        <taxon>Metazoa</taxon>
        <taxon>Ecdysozoa</taxon>
        <taxon>Arthropoda</taxon>
        <taxon>Hexapoda</taxon>
        <taxon>Insecta</taxon>
        <taxon>Pterygota</taxon>
        <taxon>Neoptera</taxon>
        <taxon>Endopterygota</taxon>
        <taxon>Diptera</taxon>
        <taxon>Nematocera</taxon>
        <taxon>Chironomoidea</taxon>
        <taxon>Chironomidae</taxon>
        <taxon>Chironominae</taxon>
        <taxon>Polypedilum</taxon>
        <taxon>Polypedilum</taxon>
    </lineage>
</organism>
<evidence type="ECO:0000313" key="2">
    <source>
        <dbReference type="Proteomes" id="UP001107558"/>
    </source>
</evidence>
<proteinExistence type="predicted"/>
<gene>
    <name evidence="1" type="ORF">PVAND_001909</name>
</gene>
<dbReference type="Proteomes" id="UP001107558">
    <property type="component" value="Chromosome 3"/>
</dbReference>
<reference evidence="1" key="1">
    <citation type="submission" date="2021-03" db="EMBL/GenBank/DDBJ databases">
        <title>Chromosome level genome of the anhydrobiotic midge Polypedilum vanderplanki.</title>
        <authorList>
            <person name="Yoshida Y."/>
            <person name="Kikawada T."/>
            <person name="Gusev O."/>
        </authorList>
    </citation>
    <scope>NUCLEOTIDE SEQUENCE</scope>
    <source>
        <strain evidence="1">NIAS01</strain>
        <tissue evidence="1">Whole body or cell culture</tissue>
    </source>
</reference>
<accession>A0A9J6BPC6</accession>
<evidence type="ECO:0000313" key="1">
    <source>
        <dbReference type="EMBL" id="KAG5671729.1"/>
    </source>
</evidence>